<reference evidence="1" key="2">
    <citation type="submission" date="2022-06" db="UniProtKB">
        <authorList>
            <consortium name="EnsemblMetazoa"/>
        </authorList>
    </citation>
    <scope>IDENTIFICATION</scope>
    <source>
        <strain evidence="1">PS312</strain>
    </source>
</reference>
<evidence type="ECO:0000313" key="2">
    <source>
        <dbReference type="Proteomes" id="UP000005239"/>
    </source>
</evidence>
<keyword evidence="2" id="KW-1185">Reference proteome</keyword>
<sequence length="77" mass="8650">MPPAVLPLPRVDVARRPSVLAGDLKYSRPERLPCGPVQTPWPCAFASSQPPQYEPPSSNSKRPPFIDYWKIMGYINN</sequence>
<proteinExistence type="predicted"/>
<protein>
    <submittedName>
        <fullName evidence="1">Uncharacterized protein</fullName>
    </submittedName>
</protein>
<dbReference type="Proteomes" id="UP000005239">
    <property type="component" value="Unassembled WGS sequence"/>
</dbReference>
<accession>A0A2A6BNG4</accession>
<name>A0A2A6BNG4_PRIPA</name>
<dbReference type="AlphaFoldDB" id="A0A2A6BNG4"/>
<accession>A0A8R1YPJ5</accession>
<gene>
    <name evidence="1" type="primary">WBGene00274428</name>
</gene>
<evidence type="ECO:0000313" key="1">
    <source>
        <dbReference type="EnsemblMetazoa" id="PPA36059.1"/>
    </source>
</evidence>
<reference evidence="2" key="1">
    <citation type="journal article" date="2008" name="Nat. Genet.">
        <title>The Pristionchus pacificus genome provides a unique perspective on nematode lifestyle and parasitism.</title>
        <authorList>
            <person name="Dieterich C."/>
            <person name="Clifton S.W."/>
            <person name="Schuster L.N."/>
            <person name="Chinwalla A."/>
            <person name="Delehaunty K."/>
            <person name="Dinkelacker I."/>
            <person name="Fulton L."/>
            <person name="Fulton R."/>
            <person name="Godfrey J."/>
            <person name="Minx P."/>
            <person name="Mitreva M."/>
            <person name="Roeseler W."/>
            <person name="Tian H."/>
            <person name="Witte H."/>
            <person name="Yang S.P."/>
            <person name="Wilson R.K."/>
            <person name="Sommer R.J."/>
        </authorList>
    </citation>
    <scope>NUCLEOTIDE SEQUENCE [LARGE SCALE GENOMIC DNA]</scope>
    <source>
        <strain evidence="2">PS312</strain>
    </source>
</reference>
<dbReference type="EnsemblMetazoa" id="PPA36059.1">
    <property type="protein sequence ID" value="PPA36059.1"/>
    <property type="gene ID" value="WBGene00274428"/>
</dbReference>
<organism evidence="1 2">
    <name type="scientific">Pristionchus pacificus</name>
    <name type="common">Parasitic nematode worm</name>
    <dbReference type="NCBI Taxonomy" id="54126"/>
    <lineage>
        <taxon>Eukaryota</taxon>
        <taxon>Metazoa</taxon>
        <taxon>Ecdysozoa</taxon>
        <taxon>Nematoda</taxon>
        <taxon>Chromadorea</taxon>
        <taxon>Rhabditida</taxon>
        <taxon>Rhabditina</taxon>
        <taxon>Diplogasteromorpha</taxon>
        <taxon>Diplogasteroidea</taxon>
        <taxon>Neodiplogasteridae</taxon>
        <taxon>Pristionchus</taxon>
    </lineage>
</organism>